<dbReference type="AlphaFoldDB" id="A0A833PAI9"/>
<dbReference type="EMBL" id="WNDP01000109">
    <property type="protein sequence ID" value="KAF1021182.1"/>
    <property type="molecule type" value="Genomic_DNA"/>
</dbReference>
<organism evidence="2 3">
    <name type="scientific">Acinetobacter bereziniae</name>
    <name type="common">Acinetobacter genomosp. 10</name>
    <dbReference type="NCBI Taxonomy" id="106648"/>
    <lineage>
        <taxon>Bacteria</taxon>
        <taxon>Pseudomonadati</taxon>
        <taxon>Pseudomonadota</taxon>
        <taxon>Gammaproteobacteria</taxon>
        <taxon>Moraxellales</taxon>
        <taxon>Moraxellaceae</taxon>
        <taxon>Acinetobacter</taxon>
    </lineage>
</organism>
<reference evidence="3" key="1">
    <citation type="journal article" date="2020" name="MBio">
        <title>Horizontal gene transfer to a defensive symbiont with a reduced genome amongst a multipartite beetle microbiome.</title>
        <authorList>
            <person name="Waterworth S.C."/>
            <person name="Florez L.V."/>
            <person name="Rees E.R."/>
            <person name="Hertweck C."/>
            <person name="Kaltenpoth M."/>
            <person name="Kwan J.C."/>
        </authorList>
    </citation>
    <scope>NUCLEOTIDE SEQUENCE [LARGE SCALE GENOMIC DNA]</scope>
</reference>
<sequence>MNKLYKHGMVRLQVLFLFGVVSQFSVFTHAETQQSAPLPYEVQVETKPKIYDPATQSRIRVYRKGATKTLIQHSFDCAGRKAGIRDYLSGNGALSALKAYARITFNIEEGMPRSAMQKEAESNAMRTYQLISYKEFILNADQPVNLYGFVFGATDSSRTKAQVIDQCVDAVASFRPQAGHDYEILGKYQNNQCQFQVFDLKTNAQISVSDKLYTCPEKSWKFWKKDH</sequence>
<accession>A0A833PAI9</accession>
<name>A0A833PAI9_ACIBZ</name>
<comment type="caution">
    <text evidence="2">The sequence shown here is derived from an EMBL/GenBank/DDBJ whole genome shotgun (WGS) entry which is preliminary data.</text>
</comment>
<proteinExistence type="predicted"/>
<feature type="chain" id="PRO_5032572984" evidence="1">
    <location>
        <begin position="31"/>
        <end position="227"/>
    </location>
</feature>
<gene>
    <name evidence="2" type="ORF">GAK29_03448</name>
</gene>
<evidence type="ECO:0000313" key="3">
    <source>
        <dbReference type="Proteomes" id="UP000490535"/>
    </source>
</evidence>
<protein>
    <submittedName>
        <fullName evidence="2">Uncharacterized protein</fullName>
    </submittedName>
</protein>
<evidence type="ECO:0000313" key="2">
    <source>
        <dbReference type="EMBL" id="KAF1021182.1"/>
    </source>
</evidence>
<keyword evidence="1" id="KW-0732">Signal</keyword>
<evidence type="ECO:0000256" key="1">
    <source>
        <dbReference type="SAM" id="SignalP"/>
    </source>
</evidence>
<feature type="signal peptide" evidence="1">
    <location>
        <begin position="1"/>
        <end position="30"/>
    </location>
</feature>
<dbReference type="Proteomes" id="UP000490535">
    <property type="component" value="Unassembled WGS sequence"/>
</dbReference>